<organism evidence="2 3">
    <name type="scientific">Alternaria burnsii</name>
    <dbReference type="NCBI Taxonomy" id="1187904"/>
    <lineage>
        <taxon>Eukaryota</taxon>
        <taxon>Fungi</taxon>
        <taxon>Dikarya</taxon>
        <taxon>Ascomycota</taxon>
        <taxon>Pezizomycotina</taxon>
        <taxon>Dothideomycetes</taxon>
        <taxon>Pleosporomycetidae</taxon>
        <taxon>Pleosporales</taxon>
        <taxon>Pleosporineae</taxon>
        <taxon>Pleosporaceae</taxon>
        <taxon>Alternaria</taxon>
        <taxon>Alternaria sect. Alternaria</taxon>
    </lineage>
</organism>
<proteinExistence type="predicted"/>
<dbReference type="GeneID" id="62205466"/>
<evidence type="ECO:0000313" key="2">
    <source>
        <dbReference type="EMBL" id="KAF7674481.1"/>
    </source>
</evidence>
<dbReference type="EMBL" id="JAAABM010000010">
    <property type="protein sequence ID" value="KAF7674481.1"/>
    <property type="molecule type" value="Genomic_DNA"/>
</dbReference>
<evidence type="ECO:0000313" key="3">
    <source>
        <dbReference type="Proteomes" id="UP000596902"/>
    </source>
</evidence>
<reference evidence="2" key="1">
    <citation type="submission" date="2020-01" db="EMBL/GenBank/DDBJ databases">
        <authorList>
            <person name="Feng Z.H.Z."/>
        </authorList>
    </citation>
    <scope>NUCLEOTIDE SEQUENCE</scope>
    <source>
        <strain evidence="2">CBS107.38</strain>
    </source>
</reference>
<evidence type="ECO:0000256" key="1">
    <source>
        <dbReference type="SAM" id="MobiDB-lite"/>
    </source>
</evidence>
<feature type="compositionally biased region" description="Low complexity" evidence="1">
    <location>
        <begin position="238"/>
        <end position="247"/>
    </location>
</feature>
<feature type="region of interest" description="Disordered" evidence="1">
    <location>
        <begin position="219"/>
        <end position="247"/>
    </location>
</feature>
<keyword evidence="3" id="KW-1185">Reference proteome</keyword>
<sequence length="918" mass="102690">MSQHTQDPSRLAKIHDLNLDLFFNTVDLKESDLGVENGLLGKDDLNILVATVHAQDAILDGFDPNNIDYENINADISYSADLKYVLEDRDIMAQQQQPHSQQRHDSHNQAQFTISQPGQQWRPESHPPQAPLRVLQRSYASQPVQLSHAQAQTPWLQHDSVPQGRHMQDINQQQYAAHQYTTSALSEKASTEPLGGLYYPSLGTYSAVPSSVMATELKASKKSSGDWTQKEPAATRKAQSPAQAQVSAQTTQPVAAAVPSAIGFKRFAEAKQAAVTRVILHNYTPPVNDSSLPKDDDDATRKVCIRQMYDAYVDITQCIDRATVANFDSHFATLSSNPPTSPITPVMISTICWHLLTIAIELHTCGPVSLNIYDPAKLKNIYTHRSLTFEARIDAVCELLKLSKARCARLLKLDGLDMVVANAPMLCRQTKANHFSNGHRQSYLAAGNDAVAGKKRDASEMNSDEVEKTDAGESNEYENGATNPQIEVPSPFIAQERNSALVNSITVADKNTRTALRMVYPEQWQQQDEWARQYAPQVSLEQQQQSQQPHSTFTYQHPPQIFPVQQPQQQHNAWGDHFTPSPHNTGTSAAWACQYGPHVIPEQHRPNSWGHQYAPHVSTEQQQQPRAVRGSYAQQHSPNMGVNTPIPSPATYGNNHFYGETYLNLIPQYSFFNGQMVSNMPATVTPQQQQHNITQQNIVAAPPADQGLTAPAQCPHPSDIVNSLSQAMATMPQQNWHCPKDDTTLPATDEDREQWVQMLLNAMNNLDGIEGNQGQKNQNSLQKRWRGPLTGPDYYLPADKLILCWTIEDLAERLHRLGPSVFHSFDANFWHQAARTRNWTFEDRMTWIIKLLRVSKTRCDSLLGGSGLQGIVANPAEKLDATRAQAKQNEKRSETLKLGRVIKKQETDRVTKRQKEGE</sequence>
<feature type="region of interest" description="Disordered" evidence="1">
    <location>
        <begin position="450"/>
        <end position="489"/>
    </location>
</feature>
<protein>
    <submittedName>
        <fullName evidence="2">Uncharacterized protein</fullName>
    </submittedName>
</protein>
<name>A0A8H7B819_9PLEO</name>
<accession>A0A8H7B819</accession>
<dbReference type="AlphaFoldDB" id="A0A8H7B819"/>
<comment type="caution">
    <text evidence="2">The sequence shown here is derived from an EMBL/GenBank/DDBJ whole genome shotgun (WGS) entry which is preliminary data.</text>
</comment>
<reference evidence="2" key="2">
    <citation type="submission" date="2020-08" db="EMBL/GenBank/DDBJ databases">
        <title>Draft Genome Sequence of Cumin Blight Pathogen Alternaria burnsii.</title>
        <authorList>
            <person name="Feng Z."/>
        </authorList>
    </citation>
    <scope>NUCLEOTIDE SEQUENCE</scope>
    <source>
        <strain evidence="2">CBS107.38</strain>
    </source>
</reference>
<dbReference type="RefSeq" id="XP_038784776.1">
    <property type="nucleotide sequence ID" value="XM_038932288.1"/>
</dbReference>
<feature type="compositionally biased region" description="Basic and acidic residues" evidence="1">
    <location>
        <begin position="452"/>
        <end position="471"/>
    </location>
</feature>
<dbReference type="Proteomes" id="UP000596902">
    <property type="component" value="Unassembled WGS sequence"/>
</dbReference>
<gene>
    <name evidence="2" type="ORF">GT037_007241</name>
</gene>